<accession>A0A239DWQ2</accession>
<protein>
    <submittedName>
        <fullName evidence="1">Uncharacterized protein</fullName>
    </submittedName>
</protein>
<evidence type="ECO:0000313" key="1">
    <source>
        <dbReference type="EMBL" id="SNS36123.1"/>
    </source>
</evidence>
<reference evidence="1 2" key="1">
    <citation type="submission" date="2017-06" db="EMBL/GenBank/DDBJ databases">
        <authorList>
            <person name="Kim H.J."/>
            <person name="Triplett B.A."/>
        </authorList>
    </citation>
    <scope>NUCLEOTIDE SEQUENCE [LARGE SCALE GENOMIC DNA]</scope>
    <source>
        <strain evidence="1 2">DSM 44715</strain>
    </source>
</reference>
<organism evidence="1 2">
    <name type="scientific">Actinomadura meyerae</name>
    <dbReference type="NCBI Taxonomy" id="240840"/>
    <lineage>
        <taxon>Bacteria</taxon>
        <taxon>Bacillati</taxon>
        <taxon>Actinomycetota</taxon>
        <taxon>Actinomycetes</taxon>
        <taxon>Streptosporangiales</taxon>
        <taxon>Thermomonosporaceae</taxon>
        <taxon>Actinomadura</taxon>
    </lineage>
</organism>
<dbReference type="AlphaFoldDB" id="A0A239DWQ2"/>
<dbReference type="EMBL" id="FZOR01000003">
    <property type="protein sequence ID" value="SNS36123.1"/>
    <property type="molecule type" value="Genomic_DNA"/>
</dbReference>
<dbReference type="Proteomes" id="UP000198318">
    <property type="component" value="Unassembled WGS sequence"/>
</dbReference>
<dbReference type="RefSeq" id="WP_089324694.1">
    <property type="nucleotide sequence ID" value="NZ_FZOR01000003.1"/>
</dbReference>
<keyword evidence="2" id="KW-1185">Reference proteome</keyword>
<name>A0A239DWQ2_9ACTN</name>
<evidence type="ECO:0000313" key="2">
    <source>
        <dbReference type="Proteomes" id="UP000198318"/>
    </source>
</evidence>
<dbReference type="OrthoDB" id="3476559at2"/>
<gene>
    <name evidence="1" type="ORF">SAMN05443665_100371</name>
</gene>
<proteinExistence type="predicted"/>
<sequence length="114" mass="12548">MPDIPQHVKIDLQGVRARNLAAREIVSALSEAMPYIADLWLRLNAALADSPALVSELSRLTAELVKVRRDRANLAAAGRATLKAARDADPDPLYYLRDELRAQGHLPPDAWGRS</sequence>